<feature type="region of interest" description="Disordered" evidence="1">
    <location>
        <begin position="81"/>
        <end position="118"/>
    </location>
</feature>
<reference evidence="2 3" key="1">
    <citation type="journal article" date="2020" name="Genome Biol. Evol.">
        <title>A new high-quality draft genome assembly of the Chinese cordyceps Ophiocordyceps sinensis.</title>
        <authorList>
            <person name="Shu R."/>
            <person name="Zhang J."/>
            <person name="Meng Q."/>
            <person name="Zhang H."/>
            <person name="Zhou G."/>
            <person name="Li M."/>
            <person name="Wu P."/>
            <person name="Zhao Y."/>
            <person name="Chen C."/>
            <person name="Qin Q."/>
        </authorList>
    </citation>
    <scope>NUCLEOTIDE SEQUENCE [LARGE SCALE GENOMIC DNA]</scope>
    <source>
        <strain evidence="2 3">IOZ07</strain>
    </source>
</reference>
<protein>
    <submittedName>
        <fullName evidence="2">Uncharacterized protein</fullName>
    </submittedName>
</protein>
<gene>
    <name evidence="2" type="ORF">G6O67_000876</name>
</gene>
<sequence length="140" mass="15588">MAKSRLDSKFFPFPLDCCHQLDAVSCPTPSCPSFLKSTHTSHLSPRALQRRRRPVNVAPYRFLNLSHDGSASVDSALGKDAATHAKAQYSRRASSPTARTAGRGPTTKPHRAPSVPRRRSSLALHMYSELWFAAWTLRCR</sequence>
<evidence type="ECO:0000256" key="1">
    <source>
        <dbReference type="SAM" id="MobiDB-lite"/>
    </source>
</evidence>
<accession>A0A8H4Q0D6</accession>
<comment type="caution">
    <text evidence="2">The sequence shown here is derived from an EMBL/GenBank/DDBJ whole genome shotgun (WGS) entry which is preliminary data.</text>
</comment>
<dbReference type="EMBL" id="JAAVMX010000001">
    <property type="protein sequence ID" value="KAF4513628.1"/>
    <property type="molecule type" value="Genomic_DNA"/>
</dbReference>
<organism evidence="2 3">
    <name type="scientific">Ophiocordyceps sinensis</name>
    <dbReference type="NCBI Taxonomy" id="72228"/>
    <lineage>
        <taxon>Eukaryota</taxon>
        <taxon>Fungi</taxon>
        <taxon>Dikarya</taxon>
        <taxon>Ascomycota</taxon>
        <taxon>Pezizomycotina</taxon>
        <taxon>Sordariomycetes</taxon>
        <taxon>Hypocreomycetidae</taxon>
        <taxon>Hypocreales</taxon>
        <taxon>Ophiocordycipitaceae</taxon>
        <taxon>Ophiocordyceps</taxon>
    </lineage>
</organism>
<evidence type="ECO:0000313" key="2">
    <source>
        <dbReference type="EMBL" id="KAF4513628.1"/>
    </source>
</evidence>
<evidence type="ECO:0000313" key="3">
    <source>
        <dbReference type="Proteomes" id="UP000557566"/>
    </source>
</evidence>
<dbReference type="Proteomes" id="UP000557566">
    <property type="component" value="Unassembled WGS sequence"/>
</dbReference>
<keyword evidence="3" id="KW-1185">Reference proteome</keyword>
<dbReference type="AlphaFoldDB" id="A0A8H4Q0D6"/>
<feature type="compositionally biased region" description="Basic residues" evidence="1">
    <location>
        <begin position="108"/>
        <end position="118"/>
    </location>
</feature>
<name>A0A8H4Q0D6_9HYPO</name>
<proteinExistence type="predicted"/>